<evidence type="ECO:0000256" key="1">
    <source>
        <dbReference type="SAM" id="MobiDB-lite"/>
    </source>
</evidence>
<proteinExistence type="predicted"/>
<gene>
    <name evidence="3" type="ORF">ACFOOI_19520</name>
</gene>
<name>A0ABV7Z2E2_9BACT</name>
<accession>A0ABV7Z2E2</accession>
<evidence type="ECO:0000256" key="2">
    <source>
        <dbReference type="SAM" id="SignalP"/>
    </source>
</evidence>
<sequence>MKKILIFIFFIISNTSFSQTIVTRSANASVTVYSYIAMDLSTNGFLDFKFNNNQELLDGIILNNKFNIGVNSNKNWLLNVSTLTSNFISIGPEASTQMPSSILSLRKTTSNTFVPLSNSPKMVTQGSRGNDTQSGNNFKLDIKATPGYDYNGGAYAIVLLFTLTAQ</sequence>
<feature type="chain" id="PRO_5046949298" description="Lipid/polyisoprenoid-binding YceI-like domain-containing protein" evidence="2">
    <location>
        <begin position="19"/>
        <end position="166"/>
    </location>
</feature>
<dbReference type="Proteomes" id="UP001595616">
    <property type="component" value="Unassembled WGS sequence"/>
</dbReference>
<dbReference type="EMBL" id="JBHRYQ010000001">
    <property type="protein sequence ID" value="MFC3812862.1"/>
    <property type="molecule type" value="Genomic_DNA"/>
</dbReference>
<dbReference type="RefSeq" id="WP_379839768.1">
    <property type="nucleotide sequence ID" value="NZ_JBHRYQ010000001.1"/>
</dbReference>
<keyword evidence="2" id="KW-0732">Signal</keyword>
<organism evidence="3 4">
    <name type="scientific">Lacihabitans lacunae</name>
    <dbReference type="NCBI Taxonomy" id="1028214"/>
    <lineage>
        <taxon>Bacteria</taxon>
        <taxon>Pseudomonadati</taxon>
        <taxon>Bacteroidota</taxon>
        <taxon>Cytophagia</taxon>
        <taxon>Cytophagales</taxon>
        <taxon>Leadbetterellaceae</taxon>
        <taxon>Lacihabitans</taxon>
    </lineage>
</organism>
<evidence type="ECO:0000313" key="4">
    <source>
        <dbReference type="Proteomes" id="UP001595616"/>
    </source>
</evidence>
<feature type="signal peptide" evidence="2">
    <location>
        <begin position="1"/>
        <end position="18"/>
    </location>
</feature>
<feature type="region of interest" description="Disordered" evidence="1">
    <location>
        <begin position="116"/>
        <end position="136"/>
    </location>
</feature>
<reference evidence="4" key="1">
    <citation type="journal article" date="2019" name="Int. J. Syst. Evol. Microbiol.">
        <title>The Global Catalogue of Microorganisms (GCM) 10K type strain sequencing project: providing services to taxonomists for standard genome sequencing and annotation.</title>
        <authorList>
            <consortium name="The Broad Institute Genomics Platform"/>
            <consortium name="The Broad Institute Genome Sequencing Center for Infectious Disease"/>
            <person name="Wu L."/>
            <person name="Ma J."/>
        </authorList>
    </citation>
    <scope>NUCLEOTIDE SEQUENCE [LARGE SCALE GENOMIC DNA]</scope>
    <source>
        <strain evidence="4">CECT 7956</strain>
    </source>
</reference>
<protein>
    <recommendedName>
        <fullName evidence="5">Lipid/polyisoprenoid-binding YceI-like domain-containing protein</fullName>
    </recommendedName>
</protein>
<comment type="caution">
    <text evidence="3">The sequence shown here is derived from an EMBL/GenBank/DDBJ whole genome shotgun (WGS) entry which is preliminary data.</text>
</comment>
<evidence type="ECO:0008006" key="5">
    <source>
        <dbReference type="Google" id="ProtNLM"/>
    </source>
</evidence>
<keyword evidence="4" id="KW-1185">Reference proteome</keyword>
<evidence type="ECO:0000313" key="3">
    <source>
        <dbReference type="EMBL" id="MFC3812862.1"/>
    </source>
</evidence>